<protein>
    <submittedName>
        <fullName evidence="1">Uncharacterized protein</fullName>
    </submittedName>
</protein>
<proteinExistence type="predicted"/>
<name>A0A0F9FT72_9ZZZZ</name>
<evidence type="ECO:0000313" key="1">
    <source>
        <dbReference type="EMBL" id="KKL60560.1"/>
    </source>
</evidence>
<comment type="caution">
    <text evidence="1">The sequence shown here is derived from an EMBL/GenBank/DDBJ whole genome shotgun (WGS) entry which is preliminary data.</text>
</comment>
<gene>
    <name evidence="1" type="ORF">LCGC14_2204120</name>
</gene>
<accession>A0A0F9FT72</accession>
<sequence length="72" mass="8621">MKLNWQQRDPARVDYLVRRGMFQDLDEFANDETPDKIKEDSLHSIRVLVADLTNRLNGHIYASRKKREDVYE</sequence>
<dbReference type="EMBL" id="LAZR01029108">
    <property type="protein sequence ID" value="KKL60560.1"/>
    <property type="molecule type" value="Genomic_DNA"/>
</dbReference>
<reference evidence="1" key="1">
    <citation type="journal article" date="2015" name="Nature">
        <title>Complex archaea that bridge the gap between prokaryotes and eukaryotes.</title>
        <authorList>
            <person name="Spang A."/>
            <person name="Saw J.H."/>
            <person name="Jorgensen S.L."/>
            <person name="Zaremba-Niedzwiedzka K."/>
            <person name="Martijn J."/>
            <person name="Lind A.E."/>
            <person name="van Eijk R."/>
            <person name="Schleper C."/>
            <person name="Guy L."/>
            <person name="Ettema T.J."/>
        </authorList>
    </citation>
    <scope>NUCLEOTIDE SEQUENCE</scope>
</reference>
<dbReference type="AlphaFoldDB" id="A0A0F9FT72"/>
<organism evidence="1">
    <name type="scientific">marine sediment metagenome</name>
    <dbReference type="NCBI Taxonomy" id="412755"/>
    <lineage>
        <taxon>unclassified sequences</taxon>
        <taxon>metagenomes</taxon>
        <taxon>ecological metagenomes</taxon>
    </lineage>
</organism>